<dbReference type="AlphaFoldDB" id="A0A1R3KBJ4"/>
<name>A0A1R3KBJ4_9ROSI</name>
<dbReference type="OrthoDB" id="1910926at2759"/>
<feature type="region of interest" description="Disordered" evidence="1">
    <location>
        <begin position="415"/>
        <end position="452"/>
    </location>
</feature>
<dbReference type="EMBL" id="AWUE01014259">
    <property type="protein sequence ID" value="OMP04409.1"/>
    <property type="molecule type" value="Genomic_DNA"/>
</dbReference>
<evidence type="ECO:0000256" key="2">
    <source>
        <dbReference type="SAM" id="SignalP"/>
    </source>
</evidence>
<keyword evidence="4" id="KW-1185">Reference proteome</keyword>
<gene>
    <name evidence="3" type="ORF">COLO4_09656</name>
</gene>
<protein>
    <recommendedName>
        <fullName evidence="5">AT hook, DNA-binding motif-containing protein</fullName>
    </recommendedName>
</protein>
<comment type="caution">
    <text evidence="3">The sequence shown here is derived from an EMBL/GenBank/DDBJ whole genome shotgun (WGS) entry which is preliminary data.</text>
</comment>
<evidence type="ECO:0008006" key="5">
    <source>
        <dbReference type="Google" id="ProtNLM"/>
    </source>
</evidence>
<sequence>MLQLLLVPAWFFFHNIAVPLSFRKVTLLGSVGTPCCKPTNTMMNQDNEPENSPDASADIPVKRKRGRPRKHPKYLLNRRENAETLNRAENTDLPPVFEGVNGNQPRQADRNYDANDVMVGQSVYGVIEAAFDAGYLLTVRVGNSDTTLRGVVFRPGHYVPVSADNDVAPNVQMIRRNGIPFPREMNEQHVNSHRNGTAHPFNEPANQVPRPRASNLGGSKSKHVHSVATQSVSPLTSRGHLVPVVLQPANLPNGGMVANQPSLVTAQSASRGKQMSEAAHTLNSGTPNNQMPTVGDQIFPTQTQSSNQIMPKGIQSETVSHNQPPANVFQETDIKSMAVPGMRFEKLLTEVMKRVPSQPMDAQGGNMLVEDSGHSLEDDQPLSIEPLQAVQPAQSSPVLKPMENFRAGKMTELLQAVQEKTRENTASRTEEPAAGPGHNKLGGIEMHDSNKH</sequence>
<dbReference type="STRING" id="93759.A0A1R3KBJ4"/>
<feature type="region of interest" description="Disordered" evidence="1">
    <location>
        <begin position="86"/>
        <end position="109"/>
    </location>
</feature>
<feature type="region of interest" description="Disordered" evidence="1">
    <location>
        <begin position="191"/>
        <end position="232"/>
    </location>
</feature>
<feature type="region of interest" description="Disordered" evidence="1">
    <location>
        <begin position="38"/>
        <end position="70"/>
    </location>
</feature>
<dbReference type="PANTHER" id="PTHR34682:SF1">
    <property type="entry name" value="PROTEIN METABOLIC NETWORK MODULATOR 1"/>
    <property type="match status" value="1"/>
</dbReference>
<feature type="signal peptide" evidence="2">
    <location>
        <begin position="1"/>
        <end position="17"/>
    </location>
</feature>
<reference evidence="4" key="1">
    <citation type="submission" date="2013-09" db="EMBL/GenBank/DDBJ databases">
        <title>Corchorus olitorius genome sequencing.</title>
        <authorList>
            <person name="Alam M."/>
            <person name="Haque M.S."/>
            <person name="Islam M.S."/>
            <person name="Emdad E.M."/>
            <person name="Islam M.M."/>
            <person name="Ahmed B."/>
            <person name="Halim A."/>
            <person name="Hossen Q.M.M."/>
            <person name="Hossain M.Z."/>
            <person name="Ahmed R."/>
            <person name="Khan M.M."/>
            <person name="Islam R."/>
            <person name="Rashid M.M."/>
            <person name="Khan S.A."/>
            <person name="Rahman M.S."/>
            <person name="Alam M."/>
            <person name="Yahiya A.S."/>
            <person name="Khan M.S."/>
            <person name="Azam M.S."/>
            <person name="Haque T."/>
            <person name="Lashkar M.Z.H."/>
            <person name="Akhand A.I."/>
            <person name="Morshed G."/>
            <person name="Roy S."/>
            <person name="Uddin K.S."/>
            <person name="Rabeya T."/>
            <person name="Hossain A.S."/>
            <person name="Chowdhury A."/>
            <person name="Snigdha A.R."/>
            <person name="Mortoza M.S."/>
            <person name="Matin S.A."/>
            <person name="Hoque S.M.E."/>
            <person name="Islam M.K."/>
            <person name="Roy D.K."/>
            <person name="Haider R."/>
            <person name="Moosa M.M."/>
            <person name="Elias S.M."/>
            <person name="Hasan A.M."/>
            <person name="Jahan S."/>
            <person name="Shafiuddin M."/>
            <person name="Mahmood N."/>
            <person name="Shommy N.S."/>
        </authorList>
    </citation>
    <scope>NUCLEOTIDE SEQUENCE [LARGE SCALE GENOMIC DNA]</scope>
    <source>
        <strain evidence="4">cv. O-4</strain>
    </source>
</reference>
<evidence type="ECO:0000313" key="4">
    <source>
        <dbReference type="Proteomes" id="UP000187203"/>
    </source>
</evidence>
<accession>A0A1R3KBJ4</accession>
<feature type="compositionally biased region" description="Basic and acidic residues" evidence="1">
    <location>
        <begin position="419"/>
        <end position="431"/>
    </location>
</feature>
<dbReference type="InterPro" id="IPR045881">
    <property type="entry name" value="MNM1-like"/>
</dbReference>
<dbReference type="PANTHER" id="PTHR34682">
    <property type="entry name" value="AT HOOK MOTIF-CONTAINING PROTEIN"/>
    <property type="match status" value="1"/>
</dbReference>
<evidence type="ECO:0000256" key="1">
    <source>
        <dbReference type="SAM" id="MobiDB-lite"/>
    </source>
</evidence>
<keyword evidence="2" id="KW-0732">Signal</keyword>
<dbReference type="Proteomes" id="UP000187203">
    <property type="component" value="Unassembled WGS sequence"/>
</dbReference>
<proteinExistence type="predicted"/>
<feature type="chain" id="PRO_5012932717" description="AT hook, DNA-binding motif-containing protein" evidence="2">
    <location>
        <begin position="18"/>
        <end position="452"/>
    </location>
</feature>
<evidence type="ECO:0000313" key="3">
    <source>
        <dbReference type="EMBL" id="OMP04409.1"/>
    </source>
</evidence>
<organism evidence="3 4">
    <name type="scientific">Corchorus olitorius</name>
    <dbReference type="NCBI Taxonomy" id="93759"/>
    <lineage>
        <taxon>Eukaryota</taxon>
        <taxon>Viridiplantae</taxon>
        <taxon>Streptophyta</taxon>
        <taxon>Embryophyta</taxon>
        <taxon>Tracheophyta</taxon>
        <taxon>Spermatophyta</taxon>
        <taxon>Magnoliopsida</taxon>
        <taxon>eudicotyledons</taxon>
        <taxon>Gunneridae</taxon>
        <taxon>Pentapetalae</taxon>
        <taxon>rosids</taxon>
        <taxon>malvids</taxon>
        <taxon>Malvales</taxon>
        <taxon>Malvaceae</taxon>
        <taxon>Grewioideae</taxon>
        <taxon>Apeibeae</taxon>
        <taxon>Corchorus</taxon>
    </lineage>
</organism>